<keyword evidence="1" id="KW-0812">Transmembrane</keyword>
<accession>A0A3S5A4J4</accession>
<reference evidence="2" key="1">
    <citation type="submission" date="2018-11" db="EMBL/GenBank/DDBJ databases">
        <authorList>
            <consortium name="Pathogen Informatics"/>
        </authorList>
    </citation>
    <scope>NUCLEOTIDE SEQUENCE</scope>
</reference>
<sequence length="94" mass="10378">MLAARIGTIFCCLFFFIGSLLGNLNSSATWYQRALLLNAAISALRLHQRIGRLCASGTPFSFSLNSLSLLIAEDPFHYLIYSVLFVFMAPITVS</sequence>
<evidence type="ECO:0000313" key="2">
    <source>
        <dbReference type="EMBL" id="VEL19661.1"/>
    </source>
</evidence>
<protein>
    <submittedName>
        <fullName evidence="2">Uncharacterized protein</fullName>
    </submittedName>
</protein>
<name>A0A3S5A4J4_9PLAT</name>
<dbReference type="Proteomes" id="UP000784294">
    <property type="component" value="Unassembled WGS sequence"/>
</dbReference>
<proteinExistence type="predicted"/>
<dbReference type="OrthoDB" id="5581259at2759"/>
<feature type="transmembrane region" description="Helical" evidence="1">
    <location>
        <begin position="76"/>
        <end position="93"/>
    </location>
</feature>
<evidence type="ECO:0000313" key="3">
    <source>
        <dbReference type="Proteomes" id="UP000784294"/>
    </source>
</evidence>
<organism evidence="2 3">
    <name type="scientific">Protopolystoma xenopodis</name>
    <dbReference type="NCBI Taxonomy" id="117903"/>
    <lineage>
        <taxon>Eukaryota</taxon>
        <taxon>Metazoa</taxon>
        <taxon>Spiralia</taxon>
        <taxon>Lophotrochozoa</taxon>
        <taxon>Platyhelminthes</taxon>
        <taxon>Monogenea</taxon>
        <taxon>Polyopisthocotylea</taxon>
        <taxon>Polystomatidea</taxon>
        <taxon>Polystomatidae</taxon>
        <taxon>Protopolystoma</taxon>
    </lineage>
</organism>
<comment type="caution">
    <text evidence="2">The sequence shown here is derived from an EMBL/GenBank/DDBJ whole genome shotgun (WGS) entry which is preliminary data.</text>
</comment>
<evidence type="ECO:0000256" key="1">
    <source>
        <dbReference type="SAM" id="Phobius"/>
    </source>
</evidence>
<keyword evidence="1" id="KW-1133">Transmembrane helix</keyword>
<dbReference type="Pfam" id="PF03661">
    <property type="entry name" value="TMEM33_Pom33"/>
    <property type="match status" value="1"/>
</dbReference>
<dbReference type="AlphaFoldDB" id="A0A3S5A4J4"/>
<dbReference type="GO" id="GO:0016020">
    <property type="term" value="C:membrane"/>
    <property type="evidence" value="ECO:0007669"/>
    <property type="project" value="InterPro"/>
</dbReference>
<gene>
    <name evidence="2" type="ORF">PXEA_LOCUS13101</name>
</gene>
<keyword evidence="1" id="KW-0472">Membrane</keyword>
<keyword evidence="3" id="KW-1185">Reference proteome</keyword>
<dbReference type="EMBL" id="CAAALY010042637">
    <property type="protein sequence ID" value="VEL19661.1"/>
    <property type="molecule type" value="Genomic_DNA"/>
</dbReference>
<dbReference type="InterPro" id="IPR005344">
    <property type="entry name" value="TMEM33/Pom33"/>
</dbReference>